<dbReference type="InterPro" id="IPR003848">
    <property type="entry name" value="DUF218"/>
</dbReference>
<reference evidence="2 3" key="1">
    <citation type="submission" date="2020-08" db="EMBL/GenBank/DDBJ databases">
        <title>Genomic Encyclopedia of Type Strains, Phase IV (KMG-IV): sequencing the most valuable type-strain genomes for metagenomic binning, comparative biology and taxonomic classification.</title>
        <authorList>
            <person name="Goeker M."/>
        </authorList>
    </citation>
    <scope>NUCLEOTIDE SEQUENCE [LARGE SCALE GENOMIC DNA]</scope>
    <source>
        <strain evidence="2 3">DSM 27244</strain>
    </source>
</reference>
<gene>
    <name evidence="2" type="ORF">FHR19_003424</name>
</gene>
<evidence type="ECO:0000259" key="1">
    <source>
        <dbReference type="Pfam" id="PF02698"/>
    </source>
</evidence>
<organism evidence="2 3">
    <name type="scientific">Sphingomonas yantingensis</name>
    <dbReference type="NCBI Taxonomy" id="1241761"/>
    <lineage>
        <taxon>Bacteria</taxon>
        <taxon>Pseudomonadati</taxon>
        <taxon>Pseudomonadota</taxon>
        <taxon>Alphaproteobacteria</taxon>
        <taxon>Sphingomonadales</taxon>
        <taxon>Sphingomonadaceae</taxon>
        <taxon>Sphingomonas</taxon>
    </lineage>
</organism>
<dbReference type="AlphaFoldDB" id="A0A7W9AT27"/>
<protein>
    <submittedName>
        <fullName evidence="2">Uncharacterized SAM-binding protein YcdF (DUF218 family)</fullName>
    </submittedName>
</protein>
<dbReference type="EMBL" id="JACIJJ010000007">
    <property type="protein sequence ID" value="MBB5700044.1"/>
    <property type="molecule type" value="Genomic_DNA"/>
</dbReference>
<proteinExistence type="predicted"/>
<dbReference type="CDD" id="cd06259">
    <property type="entry name" value="YdcF-like"/>
    <property type="match status" value="1"/>
</dbReference>
<accession>A0A7W9AT27</accession>
<evidence type="ECO:0000313" key="2">
    <source>
        <dbReference type="EMBL" id="MBB5700044.1"/>
    </source>
</evidence>
<feature type="domain" description="DUF218" evidence="1">
    <location>
        <begin position="36"/>
        <end position="142"/>
    </location>
</feature>
<dbReference type="Pfam" id="PF02698">
    <property type="entry name" value="DUF218"/>
    <property type="match status" value="1"/>
</dbReference>
<dbReference type="Proteomes" id="UP000557739">
    <property type="component" value="Unassembled WGS sequence"/>
</dbReference>
<keyword evidence="3" id="KW-1185">Reference proteome</keyword>
<sequence>MSVLLRVVAFVALAYALGFALFLLGLGHPLEGQKTDAIVVPTGGAGRIDRGLALLEAGEAKRMLVTGVDPSVRPRELAAIYKTTPRRIFDCCVDLGQEAIDTRSNADETAAWVRTNRFRTVRLVTSDWHMARAKLELQNALGSETEIFGDPVRTNARFATLFSEYNKLLIRRVALIAGYHG</sequence>
<comment type="caution">
    <text evidence="2">The sequence shown here is derived from an EMBL/GenBank/DDBJ whole genome shotgun (WGS) entry which is preliminary data.</text>
</comment>
<name>A0A7W9AT27_9SPHN</name>
<evidence type="ECO:0000313" key="3">
    <source>
        <dbReference type="Proteomes" id="UP000557739"/>
    </source>
</evidence>